<feature type="signal peptide" evidence="1">
    <location>
        <begin position="1"/>
        <end position="24"/>
    </location>
</feature>
<accession>B4JXK0</accession>
<dbReference type="PhylomeDB" id="B4JXK0"/>
<dbReference type="EMBL" id="CH916376">
    <property type="protein sequence ID" value="EDV95476.1"/>
    <property type="molecule type" value="Genomic_DNA"/>
</dbReference>
<proteinExistence type="predicted"/>
<gene>
    <name evidence="2" type="primary">Dgri\GH17970</name>
    <name evidence="2" type="ORF">Dgri_GH17970</name>
</gene>
<dbReference type="Proteomes" id="UP000001070">
    <property type="component" value="Unassembled WGS sequence"/>
</dbReference>
<sequence length="436" mass="49167">MFEMLKGLILGLVFGPILLQGVSAGCVLNLDSPRPQVVNNFGSKYLVTESKPILQREAGESVYLFCSNGFNLHQNYHGSQTFNNHQIKLTCNYDDSWNFLNTEINSNQGLPNINCLGNQVSEMYESRSPMKDCAKHMSLVVGQSFGDLGSVKSVAMCYDIIQQQLKYVSYTAYPSKLKVIEQARTQVGQLNRLGLDIYVAYTRSLFREVSALDIAEKFRKDTQLNMLFGAETYEYTGLIQDEAFASDLLNFKEMLGIVWLRGLRTGNWRHLLNAMHMASLAAKYDVNVGVSGIVTLPTLQSCNETRRLTIELDSGDTLPVPAHIWAHIRAVEPTVNGTDEFVVIAHNSPFFTSSDRDGLCRSMCEEVDWLKNSMFFKLRHYPAYGLVQCCHVLDVENKLDNFPKNIVQSTFIEPVQISEEPIEESIAIPVYNSFEE</sequence>
<dbReference type="STRING" id="7222.B4JXK0"/>
<evidence type="ECO:0000313" key="2">
    <source>
        <dbReference type="EMBL" id="EDV95476.1"/>
    </source>
</evidence>
<feature type="chain" id="PRO_5002813122" evidence="1">
    <location>
        <begin position="25"/>
        <end position="436"/>
    </location>
</feature>
<protein>
    <submittedName>
        <fullName evidence="2">GH17970</fullName>
    </submittedName>
</protein>
<dbReference type="FunCoup" id="B4JXK0">
    <property type="interactions" value="1"/>
</dbReference>
<keyword evidence="1" id="KW-0732">Signal</keyword>
<reference evidence="2 3" key="1">
    <citation type="journal article" date="2007" name="Nature">
        <title>Evolution of genes and genomes on the Drosophila phylogeny.</title>
        <authorList>
            <consortium name="Drosophila 12 Genomes Consortium"/>
            <person name="Clark A.G."/>
            <person name="Eisen M.B."/>
            <person name="Smith D.R."/>
            <person name="Bergman C.M."/>
            <person name="Oliver B."/>
            <person name="Markow T.A."/>
            <person name="Kaufman T.C."/>
            <person name="Kellis M."/>
            <person name="Gelbart W."/>
            <person name="Iyer V.N."/>
            <person name="Pollard D.A."/>
            <person name="Sackton T.B."/>
            <person name="Larracuente A.M."/>
            <person name="Singh N.D."/>
            <person name="Abad J.P."/>
            <person name="Abt D.N."/>
            <person name="Adryan B."/>
            <person name="Aguade M."/>
            <person name="Akashi H."/>
            <person name="Anderson W.W."/>
            <person name="Aquadro C.F."/>
            <person name="Ardell D.H."/>
            <person name="Arguello R."/>
            <person name="Artieri C.G."/>
            <person name="Barbash D.A."/>
            <person name="Barker D."/>
            <person name="Barsanti P."/>
            <person name="Batterham P."/>
            <person name="Batzoglou S."/>
            <person name="Begun D."/>
            <person name="Bhutkar A."/>
            <person name="Blanco E."/>
            <person name="Bosak S.A."/>
            <person name="Bradley R.K."/>
            <person name="Brand A.D."/>
            <person name="Brent M.R."/>
            <person name="Brooks A.N."/>
            <person name="Brown R.H."/>
            <person name="Butlin R.K."/>
            <person name="Caggese C."/>
            <person name="Calvi B.R."/>
            <person name="Bernardo de Carvalho A."/>
            <person name="Caspi A."/>
            <person name="Castrezana S."/>
            <person name="Celniker S.E."/>
            <person name="Chang J.L."/>
            <person name="Chapple C."/>
            <person name="Chatterji S."/>
            <person name="Chinwalla A."/>
            <person name="Civetta A."/>
            <person name="Clifton S.W."/>
            <person name="Comeron J.M."/>
            <person name="Costello J.C."/>
            <person name="Coyne J.A."/>
            <person name="Daub J."/>
            <person name="David R.G."/>
            <person name="Delcher A.L."/>
            <person name="Delehaunty K."/>
            <person name="Do C.B."/>
            <person name="Ebling H."/>
            <person name="Edwards K."/>
            <person name="Eickbush T."/>
            <person name="Evans J.D."/>
            <person name="Filipski A."/>
            <person name="Findeiss S."/>
            <person name="Freyhult E."/>
            <person name="Fulton L."/>
            <person name="Fulton R."/>
            <person name="Garcia A.C."/>
            <person name="Gardiner A."/>
            <person name="Garfield D.A."/>
            <person name="Garvin B.E."/>
            <person name="Gibson G."/>
            <person name="Gilbert D."/>
            <person name="Gnerre S."/>
            <person name="Godfrey J."/>
            <person name="Good R."/>
            <person name="Gotea V."/>
            <person name="Gravely B."/>
            <person name="Greenberg A.J."/>
            <person name="Griffiths-Jones S."/>
            <person name="Gross S."/>
            <person name="Guigo R."/>
            <person name="Gustafson E.A."/>
            <person name="Haerty W."/>
            <person name="Hahn M.W."/>
            <person name="Halligan D.L."/>
            <person name="Halpern A.L."/>
            <person name="Halter G.M."/>
            <person name="Han M.V."/>
            <person name="Heger A."/>
            <person name="Hillier L."/>
            <person name="Hinrichs A.S."/>
            <person name="Holmes I."/>
            <person name="Hoskins R.A."/>
            <person name="Hubisz M.J."/>
            <person name="Hultmark D."/>
            <person name="Huntley M.A."/>
            <person name="Jaffe D.B."/>
            <person name="Jagadeeshan S."/>
            <person name="Jeck W.R."/>
            <person name="Johnson J."/>
            <person name="Jones C.D."/>
            <person name="Jordan W.C."/>
            <person name="Karpen G.H."/>
            <person name="Kataoka E."/>
            <person name="Keightley P.D."/>
            <person name="Kheradpour P."/>
            <person name="Kirkness E.F."/>
            <person name="Koerich L.B."/>
            <person name="Kristiansen K."/>
            <person name="Kudrna D."/>
            <person name="Kulathinal R.J."/>
            <person name="Kumar S."/>
            <person name="Kwok R."/>
            <person name="Lander E."/>
            <person name="Langley C.H."/>
            <person name="Lapoint R."/>
            <person name="Lazzaro B.P."/>
            <person name="Lee S.J."/>
            <person name="Levesque L."/>
            <person name="Li R."/>
            <person name="Lin C.F."/>
            <person name="Lin M.F."/>
            <person name="Lindblad-Toh K."/>
            <person name="Llopart A."/>
            <person name="Long M."/>
            <person name="Low L."/>
            <person name="Lozovsky E."/>
            <person name="Lu J."/>
            <person name="Luo M."/>
            <person name="Machado C.A."/>
            <person name="Makalowski W."/>
            <person name="Marzo M."/>
            <person name="Matsuda M."/>
            <person name="Matzkin L."/>
            <person name="McAllister B."/>
            <person name="McBride C.S."/>
            <person name="McKernan B."/>
            <person name="McKernan K."/>
            <person name="Mendez-Lago M."/>
            <person name="Minx P."/>
            <person name="Mollenhauer M.U."/>
            <person name="Montooth K."/>
            <person name="Mount S.M."/>
            <person name="Mu X."/>
            <person name="Myers E."/>
            <person name="Negre B."/>
            <person name="Newfeld S."/>
            <person name="Nielsen R."/>
            <person name="Noor M.A."/>
            <person name="O'Grady P."/>
            <person name="Pachter L."/>
            <person name="Papaceit M."/>
            <person name="Parisi M.J."/>
            <person name="Parisi M."/>
            <person name="Parts L."/>
            <person name="Pedersen J.S."/>
            <person name="Pesole G."/>
            <person name="Phillippy A.M."/>
            <person name="Ponting C.P."/>
            <person name="Pop M."/>
            <person name="Porcelli D."/>
            <person name="Powell J.R."/>
            <person name="Prohaska S."/>
            <person name="Pruitt K."/>
            <person name="Puig M."/>
            <person name="Quesneville H."/>
            <person name="Ram K.R."/>
            <person name="Rand D."/>
            <person name="Rasmussen M.D."/>
            <person name="Reed L.K."/>
            <person name="Reenan R."/>
            <person name="Reily A."/>
            <person name="Remington K.A."/>
            <person name="Rieger T.T."/>
            <person name="Ritchie M.G."/>
            <person name="Robin C."/>
            <person name="Rogers Y.H."/>
            <person name="Rohde C."/>
            <person name="Rozas J."/>
            <person name="Rubenfield M.J."/>
            <person name="Ruiz A."/>
            <person name="Russo S."/>
            <person name="Salzberg S.L."/>
            <person name="Sanchez-Gracia A."/>
            <person name="Saranga D.J."/>
            <person name="Sato H."/>
            <person name="Schaeffer S.W."/>
            <person name="Schatz M.C."/>
            <person name="Schlenke T."/>
            <person name="Schwartz R."/>
            <person name="Segarra C."/>
            <person name="Singh R.S."/>
            <person name="Sirot L."/>
            <person name="Sirota M."/>
            <person name="Sisneros N.B."/>
            <person name="Smith C.D."/>
            <person name="Smith T.F."/>
            <person name="Spieth J."/>
            <person name="Stage D.E."/>
            <person name="Stark A."/>
            <person name="Stephan W."/>
            <person name="Strausberg R.L."/>
            <person name="Strempel S."/>
            <person name="Sturgill D."/>
            <person name="Sutton G."/>
            <person name="Sutton G.G."/>
            <person name="Tao W."/>
            <person name="Teichmann S."/>
            <person name="Tobari Y.N."/>
            <person name="Tomimura Y."/>
            <person name="Tsolas J.M."/>
            <person name="Valente V.L."/>
            <person name="Venter E."/>
            <person name="Venter J.C."/>
            <person name="Vicario S."/>
            <person name="Vieira F.G."/>
            <person name="Vilella A.J."/>
            <person name="Villasante A."/>
            <person name="Walenz B."/>
            <person name="Wang J."/>
            <person name="Wasserman M."/>
            <person name="Watts T."/>
            <person name="Wilson D."/>
            <person name="Wilson R.K."/>
            <person name="Wing R.A."/>
            <person name="Wolfner M.F."/>
            <person name="Wong A."/>
            <person name="Wong G.K."/>
            <person name="Wu C.I."/>
            <person name="Wu G."/>
            <person name="Yamamoto D."/>
            <person name="Yang H.P."/>
            <person name="Yang S.P."/>
            <person name="Yorke J.A."/>
            <person name="Yoshida K."/>
            <person name="Zdobnov E."/>
            <person name="Zhang P."/>
            <person name="Zhang Y."/>
            <person name="Zimin A.V."/>
            <person name="Baldwin J."/>
            <person name="Abdouelleil A."/>
            <person name="Abdulkadir J."/>
            <person name="Abebe A."/>
            <person name="Abera B."/>
            <person name="Abreu J."/>
            <person name="Acer S.C."/>
            <person name="Aftuck L."/>
            <person name="Alexander A."/>
            <person name="An P."/>
            <person name="Anderson E."/>
            <person name="Anderson S."/>
            <person name="Arachi H."/>
            <person name="Azer M."/>
            <person name="Bachantsang P."/>
            <person name="Barry A."/>
            <person name="Bayul T."/>
            <person name="Berlin A."/>
            <person name="Bessette D."/>
            <person name="Bloom T."/>
            <person name="Blye J."/>
            <person name="Boguslavskiy L."/>
            <person name="Bonnet C."/>
            <person name="Boukhgalter B."/>
            <person name="Bourzgui I."/>
            <person name="Brown A."/>
            <person name="Cahill P."/>
            <person name="Channer S."/>
            <person name="Cheshatsang Y."/>
            <person name="Chuda L."/>
            <person name="Citroen M."/>
            <person name="Collymore A."/>
            <person name="Cooke P."/>
            <person name="Costello M."/>
            <person name="D'Aco K."/>
            <person name="Daza R."/>
            <person name="De Haan G."/>
            <person name="DeGray S."/>
            <person name="DeMaso C."/>
            <person name="Dhargay N."/>
            <person name="Dooley K."/>
            <person name="Dooley E."/>
            <person name="Doricent M."/>
            <person name="Dorje P."/>
            <person name="Dorjee K."/>
            <person name="Dupes A."/>
            <person name="Elong R."/>
            <person name="Falk J."/>
            <person name="Farina A."/>
            <person name="Faro S."/>
            <person name="Ferguson D."/>
            <person name="Fisher S."/>
            <person name="Foley C.D."/>
            <person name="Franke A."/>
            <person name="Friedrich D."/>
            <person name="Gadbois L."/>
            <person name="Gearin G."/>
            <person name="Gearin C.R."/>
            <person name="Giannoukos G."/>
            <person name="Goode T."/>
            <person name="Graham J."/>
            <person name="Grandbois E."/>
            <person name="Grewal S."/>
            <person name="Gyaltsen K."/>
            <person name="Hafez N."/>
            <person name="Hagos B."/>
            <person name="Hall J."/>
            <person name="Henson C."/>
            <person name="Hollinger A."/>
            <person name="Honan T."/>
            <person name="Huard M.D."/>
            <person name="Hughes L."/>
            <person name="Hurhula B."/>
            <person name="Husby M.E."/>
            <person name="Kamat A."/>
            <person name="Kanga B."/>
            <person name="Kashin S."/>
            <person name="Khazanovich D."/>
            <person name="Kisner P."/>
            <person name="Lance K."/>
            <person name="Lara M."/>
            <person name="Lee W."/>
            <person name="Lennon N."/>
            <person name="Letendre F."/>
            <person name="LeVine R."/>
            <person name="Lipovsky A."/>
            <person name="Liu X."/>
            <person name="Liu J."/>
            <person name="Liu S."/>
            <person name="Lokyitsang T."/>
            <person name="Lokyitsang Y."/>
            <person name="Lubonja R."/>
            <person name="Lui A."/>
            <person name="MacDonald P."/>
            <person name="Magnisalis V."/>
            <person name="Maru K."/>
            <person name="Matthews C."/>
            <person name="McCusker W."/>
            <person name="McDonough S."/>
            <person name="Mehta T."/>
            <person name="Meldrim J."/>
            <person name="Meneus L."/>
            <person name="Mihai O."/>
            <person name="Mihalev A."/>
            <person name="Mihova T."/>
            <person name="Mittelman R."/>
            <person name="Mlenga V."/>
            <person name="Montmayeur A."/>
            <person name="Mulrain L."/>
            <person name="Navidi A."/>
            <person name="Naylor J."/>
            <person name="Negash T."/>
            <person name="Nguyen T."/>
            <person name="Nguyen N."/>
            <person name="Nicol R."/>
            <person name="Norbu C."/>
            <person name="Norbu N."/>
            <person name="Novod N."/>
            <person name="O'Neill B."/>
            <person name="Osman S."/>
            <person name="Markiewicz E."/>
            <person name="Oyono O.L."/>
            <person name="Patti C."/>
            <person name="Phunkhang P."/>
            <person name="Pierre F."/>
            <person name="Priest M."/>
            <person name="Raghuraman S."/>
            <person name="Rege F."/>
            <person name="Reyes R."/>
            <person name="Rise C."/>
            <person name="Rogov P."/>
            <person name="Ross K."/>
            <person name="Ryan E."/>
            <person name="Settipalli S."/>
            <person name="Shea T."/>
            <person name="Sherpa N."/>
            <person name="Shi L."/>
            <person name="Shih D."/>
            <person name="Sparrow T."/>
            <person name="Spaulding J."/>
            <person name="Stalker J."/>
            <person name="Stange-Thomann N."/>
            <person name="Stavropoulos S."/>
            <person name="Stone C."/>
            <person name="Strader C."/>
            <person name="Tesfaye S."/>
            <person name="Thomson T."/>
            <person name="Thoulutsang Y."/>
            <person name="Thoulutsang D."/>
            <person name="Topham K."/>
            <person name="Topping I."/>
            <person name="Tsamla T."/>
            <person name="Vassiliev H."/>
            <person name="Vo A."/>
            <person name="Wangchuk T."/>
            <person name="Wangdi T."/>
            <person name="Weiand M."/>
            <person name="Wilkinson J."/>
            <person name="Wilson A."/>
            <person name="Yadav S."/>
            <person name="Young G."/>
            <person name="Yu Q."/>
            <person name="Zembek L."/>
            <person name="Zhong D."/>
            <person name="Zimmer A."/>
            <person name="Zwirko Z."/>
            <person name="Jaffe D.B."/>
            <person name="Alvarez P."/>
            <person name="Brockman W."/>
            <person name="Butler J."/>
            <person name="Chin C."/>
            <person name="Gnerre S."/>
            <person name="Grabherr M."/>
            <person name="Kleber M."/>
            <person name="Mauceli E."/>
            <person name="MacCallum I."/>
        </authorList>
    </citation>
    <scope>NUCLEOTIDE SEQUENCE [LARGE SCALE GENOMIC DNA]</scope>
    <source>
        <strain evidence="3">Tucson 15287-2541.00</strain>
    </source>
</reference>
<dbReference type="InParanoid" id="B4JXK0"/>
<dbReference type="HOGENOM" id="CLU_636596_0_0_1"/>
<evidence type="ECO:0000313" key="3">
    <source>
        <dbReference type="Proteomes" id="UP000001070"/>
    </source>
</evidence>
<dbReference type="eggNOG" id="ENOG502TBS1">
    <property type="taxonomic scope" value="Eukaryota"/>
</dbReference>
<name>B4JXK0_DROGR</name>
<dbReference type="OMA" id="CNQVSWL"/>
<dbReference type="AlphaFoldDB" id="B4JXK0"/>
<organism evidence="3">
    <name type="scientific">Drosophila grimshawi</name>
    <name type="common">Hawaiian fruit fly</name>
    <name type="synonym">Idiomyia grimshawi</name>
    <dbReference type="NCBI Taxonomy" id="7222"/>
    <lineage>
        <taxon>Eukaryota</taxon>
        <taxon>Metazoa</taxon>
        <taxon>Ecdysozoa</taxon>
        <taxon>Arthropoda</taxon>
        <taxon>Hexapoda</taxon>
        <taxon>Insecta</taxon>
        <taxon>Pterygota</taxon>
        <taxon>Neoptera</taxon>
        <taxon>Endopterygota</taxon>
        <taxon>Diptera</taxon>
        <taxon>Brachycera</taxon>
        <taxon>Muscomorpha</taxon>
        <taxon>Ephydroidea</taxon>
        <taxon>Drosophilidae</taxon>
        <taxon>Drosophila</taxon>
        <taxon>Hawaiian Drosophila</taxon>
    </lineage>
</organism>
<dbReference type="PROSITE" id="PS51257">
    <property type="entry name" value="PROKAR_LIPOPROTEIN"/>
    <property type="match status" value="1"/>
</dbReference>
<keyword evidence="3" id="KW-1185">Reference proteome</keyword>
<dbReference type="OrthoDB" id="8017601at2759"/>
<evidence type="ECO:0000256" key="1">
    <source>
        <dbReference type="SAM" id="SignalP"/>
    </source>
</evidence>